<dbReference type="STRING" id="1423777.FD46_GL001062"/>
<proteinExistence type="predicted"/>
<evidence type="ECO:0008006" key="3">
    <source>
        <dbReference type="Google" id="ProtNLM"/>
    </source>
</evidence>
<comment type="caution">
    <text evidence="1">The sequence shown here is derived from an EMBL/GenBank/DDBJ whole genome shotgun (WGS) entry which is preliminary data.</text>
</comment>
<dbReference type="RefSeq" id="WP_057895960.1">
    <property type="nucleotide sequence ID" value="NZ_AZEH01000034.1"/>
</dbReference>
<dbReference type="OrthoDB" id="530515at2"/>
<gene>
    <name evidence="1" type="ORF">FD46_GL001062</name>
</gene>
<dbReference type="Proteomes" id="UP000051686">
    <property type="component" value="Unassembled WGS sequence"/>
</dbReference>
<sequence>MENKVQITAEKLIVVPQGINKLASLKRRLEFALINVMGASIDEGILNERKGIKAPGTAMPGYWSGTFTKNGEKTFFNIKRPNKPVVVQLKNESYSRLVLGVQNPSKLVDDINNSI</sequence>
<evidence type="ECO:0000313" key="1">
    <source>
        <dbReference type="EMBL" id="KRL05117.1"/>
    </source>
</evidence>
<dbReference type="EMBL" id="AZEH01000034">
    <property type="protein sequence ID" value="KRL05117.1"/>
    <property type="molecule type" value="Genomic_DNA"/>
</dbReference>
<accession>A0A0R1M9V3</accession>
<dbReference type="PATRIC" id="fig|1423777.3.peg.1097"/>
<keyword evidence="2" id="KW-1185">Reference proteome</keyword>
<name>A0A0R1M9V3_9LACO</name>
<organism evidence="1 2">
    <name type="scientific">Liquorilactobacillus oeni DSM 19972</name>
    <dbReference type="NCBI Taxonomy" id="1423777"/>
    <lineage>
        <taxon>Bacteria</taxon>
        <taxon>Bacillati</taxon>
        <taxon>Bacillota</taxon>
        <taxon>Bacilli</taxon>
        <taxon>Lactobacillales</taxon>
        <taxon>Lactobacillaceae</taxon>
        <taxon>Liquorilactobacillus</taxon>
    </lineage>
</organism>
<evidence type="ECO:0000313" key="2">
    <source>
        <dbReference type="Proteomes" id="UP000051686"/>
    </source>
</evidence>
<dbReference type="AlphaFoldDB" id="A0A0R1M9V3"/>
<protein>
    <recommendedName>
        <fullName evidence="3">Bacterial Pleckstrin homology domain-containing protein</fullName>
    </recommendedName>
</protein>
<reference evidence="1 2" key="1">
    <citation type="journal article" date="2015" name="Genome Announc.">
        <title>Expanding the biotechnology potential of lactobacilli through comparative genomics of 213 strains and associated genera.</title>
        <authorList>
            <person name="Sun Z."/>
            <person name="Harris H.M."/>
            <person name="McCann A."/>
            <person name="Guo C."/>
            <person name="Argimon S."/>
            <person name="Zhang W."/>
            <person name="Yang X."/>
            <person name="Jeffery I.B."/>
            <person name="Cooney J.C."/>
            <person name="Kagawa T.F."/>
            <person name="Liu W."/>
            <person name="Song Y."/>
            <person name="Salvetti E."/>
            <person name="Wrobel A."/>
            <person name="Rasinkangas P."/>
            <person name="Parkhill J."/>
            <person name="Rea M.C."/>
            <person name="O'Sullivan O."/>
            <person name="Ritari J."/>
            <person name="Douillard F.P."/>
            <person name="Paul Ross R."/>
            <person name="Yang R."/>
            <person name="Briner A.E."/>
            <person name="Felis G.E."/>
            <person name="de Vos W.M."/>
            <person name="Barrangou R."/>
            <person name="Klaenhammer T.R."/>
            <person name="Caufield P.W."/>
            <person name="Cui Y."/>
            <person name="Zhang H."/>
            <person name="O'Toole P.W."/>
        </authorList>
    </citation>
    <scope>NUCLEOTIDE SEQUENCE [LARGE SCALE GENOMIC DNA]</scope>
    <source>
        <strain evidence="1 2">DSM 19972</strain>
    </source>
</reference>